<feature type="transmembrane region" description="Helical" evidence="5">
    <location>
        <begin position="282"/>
        <end position="301"/>
    </location>
</feature>
<feature type="transmembrane region" description="Helical" evidence="5">
    <location>
        <begin position="257"/>
        <end position="276"/>
    </location>
</feature>
<dbReference type="PANTHER" id="PTHR43701">
    <property type="entry name" value="MEMBRANE TRANSPORTER PROTEIN MJ0441-RELATED"/>
    <property type="match status" value="1"/>
</dbReference>
<keyword evidence="3 5" id="KW-1133">Transmembrane helix</keyword>
<dbReference type="OrthoDB" id="45564at2"/>
<dbReference type="AlphaFoldDB" id="A0A1I5YW94"/>
<dbReference type="InterPro" id="IPR051598">
    <property type="entry name" value="TSUP/Inactive_protease-like"/>
</dbReference>
<evidence type="ECO:0000256" key="3">
    <source>
        <dbReference type="ARBA" id="ARBA00022989"/>
    </source>
</evidence>
<dbReference type="RefSeq" id="WP_092019708.1">
    <property type="nucleotide sequence ID" value="NZ_FOXH01000022.1"/>
</dbReference>
<keyword evidence="2 5" id="KW-0812">Transmembrane</keyword>
<feature type="transmembrane region" description="Helical" evidence="5">
    <location>
        <begin position="162"/>
        <end position="179"/>
    </location>
</feature>
<dbReference type="STRING" id="1079859.SAMN04515674_1226"/>
<evidence type="ECO:0000313" key="7">
    <source>
        <dbReference type="Proteomes" id="UP000199306"/>
    </source>
</evidence>
<evidence type="ECO:0000256" key="1">
    <source>
        <dbReference type="ARBA" id="ARBA00004141"/>
    </source>
</evidence>
<evidence type="ECO:0000313" key="6">
    <source>
        <dbReference type="EMBL" id="SFQ48285.1"/>
    </source>
</evidence>
<organism evidence="6 7">
    <name type="scientific">Pseudarcicella hirudinis</name>
    <dbReference type="NCBI Taxonomy" id="1079859"/>
    <lineage>
        <taxon>Bacteria</taxon>
        <taxon>Pseudomonadati</taxon>
        <taxon>Bacteroidota</taxon>
        <taxon>Cytophagia</taxon>
        <taxon>Cytophagales</taxon>
        <taxon>Flectobacillaceae</taxon>
        <taxon>Pseudarcicella</taxon>
    </lineage>
</organism>
<feature type="transmembrane region" description="Helical" evidence="5">
    <location>
        <begin position="26"/>
        <end position="43"/>
    </location>
</feature>
<sequence length="319" mass="34620">MENEQQIDKSLTTTAIARINVFEDKLMWFIAIVIYSVIAVLFFGEQRLINLAHETSNWLGKDFYSYLAVGLAAQLVDGTLGMAYGITSTSFLLGIGVPPALSSTSVHVSEMFTTGASAVSHYKFKNINKKLFKTLLIPGVIGAMSGAYLLSEVLDGDVIKPFISIYMFVLGLVILRKAIQKNVPKRKTKKVGLLAIFGGFMDAIGGGGWGPIVTSTLLGQGRNPRYTIGSVNAAEFLITLSSGITFLWFGGVNSWQIILGLVLGGIIAAPFGAILINKVPRRPLMILVGSVVIFLSLRTILKAEADFIEYWNNLLALFC</sequence>
<evidence type="ECO:0000256" key="2">
    <source>
        <dbReference type="ARBA" id="ARBA00022692"/>
    </source>
</evidence>
<keyword evidence="4 5" id="KW-0472">Membrane</keyword>
<keyword evidence="7" id="KW-1185">Reference proteome</keyword>
<keyword evidence="5" id="KW-1003">Cell membrane</keyword>
<dbReference type="Proteomes" id="UP000199306">
    <property type="component" value="Unassembled WGS sequence"/>
</dbReference>
<proteinExistence type="inferred from homology"/>
<comment type="similarity">
    <text evidence="5">Belongs to the 4-toluene sulfonate uptake permease (TSUP) (TC 2.A.102) family.</text>
</comment>
<dbReference type="PANTHER" id="PTHR43701:SF12">
    <property type="entry name" value="MEMBRANE TRANSPORTER PROTEIN YTNM-RELATED"/>
    <property type="match status" value="1"/>
</dbReference>
<dbReference type="GO" id="GO:0005886">
    <property type="term" value="C:plasma membrane"/>
    <property type="evidence" value="ECO:0007669"/>
    <property type="project" value="UniProtKB-SubCell"/>
</dbReference>
<dbReference type="EMBL" id="FOXH01000022">
    <property type="protein sequence ID" value="SFQ48285.1"/>
    <property type="molecule type" value="Genomic_DNA"/>
</dbReference>
<gene>
    <name evidence="6" type="ORF">SAMN04515674_1226</name>
</gene>
<feature type="transmembrane region" description="Helical" evidence="5">
    <location>
        <begin position="131"/>
        <end position="150"/>
    </location>
</feature>
<dbReference type="InterPro" id="IPR002781">
    <property type="entry name" value="TM_pro_TauE-like"/>
</dbReference>
<feature type="transmembrane region" description="Helical" evidence="5">
    <location>
        <begin position="232"/>
        <end position="250"/>
    </location>
</feature>
<accession>A0A1I5YW94</accession>
<comment type="subcellular location">
    <subcellularLocation>
        <location evidence="5">Cell membrane</location>
        <topology evidence="5">Multi-pass membrane protein</topology>
    </subcellularLocation>
    <subcellularLocation>
        <location evidence="1">Membrane</location>
        <topology evidence="1">Multi-pass membrane protein</topology>
    </subcellularLocation>
</comment>
<evidence type="ECO:0000256" key="4">
    <source>
        <dbReference type="ARBA" id="ARBA00023136"/>
    </source>
</evidence>
<feature type="transmembrane region" description="Helical" evidence="5">
    <location>
        <begin position="63"/>
        <end position="86"/>
    </location>
</feature>
<reference evidence="6 7" key="1">
    <citation type="submission" date="2016-10" db="EMBL/GenBank/DDBJ databases">
        <authorList>
            <person name="de Groot N.N."/>
        </authorList>
    </citation>
    <scope>NUCLEOTIDE SEQUENCE [LARGE SCALE GENOMIC DNA]</scope>
    <source>
        <strain evidence="7">E92,LMG 26720,CCM 7988</strain>
    </source>
</reference>
<evidence type="ECO:0000256" key="5">
    <source>
        <dbReference type="RuleBase" id="RU363041"/>
    </source>
</evidence>
<dbReference type="Pfam" id="PF01925">
    <property type="entry name" value="TauE"/>
    <property type="match status" value="1"/>
</dbReference>
<feature type="transmembrane region" description="Helical" evidence="5">
    <location>
        <begin position="191"/>
        <end position="212"/>
    </location>
</feature>
<name>A0A1I5YW94_9BACT</name>
<protein>
    <recommendedName>
        <fullName evidence="5">Probable membrane transporter protein</fullName>
    </recommendedName>
</protein>